<keyword evidence="3" id="KW-0949">S-adenosyl-L-methionine</keyword>
<organism evidence="4 5">
    <name type="scientific">Stentor coeruleus</name>
    <dbReference type="NCBI Taxonomy" id="5963"/>
    <lineage>
        <taxon>Eukaryota</taxon>
        <taxon>Sar</taxon>
        <taxon>Alveolata</taxon>
        <taxon>Ciliophora</taxon>
        <taxon>Postciliodesmatophora</taxon>
        <taxon>Heterotrichea</taxon>
        <taxon>Heterotrichida</taxon>
        <taxon>Stentoridae</taxon>
        <taxon>Stentor</taxon>
    </lineage>
</organism>
<evidence type="ECO:0000256" key="2">
    <source>
        <dbReference type="ARBA" id="ARBA00022679"/>
    </source>
</evidence>
<sequence length="546" mass="64745">MDINIEKTQAYQEDQYYQAYKKWLDDNGCICPNLEYPVAFYEEGIIGATAKTDIPPNKAYVFVPYNLCISIQKAKTSEISHIFKKRFFTQHSRANDHILWVFILYEKLKGTESFWYPYFKTLKGFSNIIEWSDEELSELQDKLLVYDNLKWKNRIERIWKSIYGIIKNYPEYFPLEKNLYSEFMWSWLVCCTRGYSWEGGMLIPMADNLNHGIIYTSYHGEEKNTLRTLAENKTTDIDYTDFLGIEVKYDIQVDKRTNKNRLEKLLEKSDMPEIKNVWELNQILEGYRSSSSEDDERIVAECTSEEESPYDEDDELQEEFKDLNENYFLMSTGVRTCFKKGEQVLNSYGRLSNRNLLLDYGFALPENRYDSVFFFLWLPRSGREGLVKIEDIEAKSDEYLYCTELFRLKPKRLNIDVFIYYREGMKNEPIKNFPSDINVELEIIDCFLNICFKLYEGFDTSLEYDIELLKTKCSPRLQGALNYRINQKKIVLNQIKMLETLRDLLEDIKNGKDISTHAKGKSSQEIMDLYPLRNYLRALEGYLKKI</sequence>
<keyword evidence="1" id="KW-0489">Methyltransferase</keyword>
<dbReference type="InterPro" id="IPR036464">
    <property type="entry name" value="Rubisco_LSMT_subst-bd_sf"/>
</dbReference>
<dbReference type="OrthoDB" id="341421at2759"/>
<keyword evidence="5" id="KW-1185">Reference proteome</keyword>
<dbReference type="CDD" id="cd10527">
    <property type="entry name" value="SET_LSMT"/>
    <property type="match status" value="1"/>
</dbReference>
<dbReference type="SUPFAM" id="SSF81822">
    <property type="entry name" value="RuBisCo LSMT C-terminal, substrate-binding domain"/>
    <property type="match status" value="1"/>
</dbReference>
<gene>
    <name evidence="4" type="ORF">SteCoe_8279</name>
</gene>
<dbReference type="GO" id="GO:0032259">
    <property type="term" value="P:methylation"/>
    <property type="evidence" value="ECO:0007669"/>
    <property type="project" value="UniProtKB-KW"/>
</dbReference>
<dbReference type="Proteomes" id="UP000187209">
    <property type="component" value="Unassembled WGS sequence"/>
</dbReference>
<proteinExistence type="predicted"/>
<dbReference type="InterPro" id="IPR046341">
    <property type="entry name" value="SET_dom_sf"/>
</dbReference>
<dbReference type="Gene3D" id="3.90.1410.10">
    <property type="entry name" value="set domain protein methyltransferase, domain 1"/>
    <property type="match status" value="2"/>
</dbReference>
<comment type="caution">
    <text evidence="4">The sequence shown here is derived from an EMBL/GenBank/DDBJ whole genome shotgun (WGS) entry which is preliminary data.</text>
</comment>
<evidence type="ECO:0000313" key="4">
    <source>
        <dbReference type="EMBL" id="OMJ89573.1"/>
    </source>
</evidence>
<dbReference type="PANTHER" id="PTHR13271:SF153">
    <property type="entry name" value="SET DOMAIN-CONTAINING PROTEIN"/>
    <property type="match status" value="1"/>
</dbReference>
<evidence type="ECO:0000256" key="3">
    <source>
        <dbReference type="ARBA" id="ARBA00022691"/>
    </source>
</evidence>
<evidence type="ECO:0000313" key="5">
    <source>
        <dbReference type="Proteomes" id="UP000187209"/>
    </source>
</evidence>
<dbReference type="SUPFAM" id="SSF82199">
    <property type="entry name" value="SET domain"/>
    <property type="match status" value="2"/>
</dbReference>
<protein>
    <recommendedName>
        <fullName evidence="6">SET domain-containing protein</fullName>
    </recommendedName>
</protein>
<name>A0A1R2CKL9_9CILI</name>
<dbReference type="InterPro" id="IPR050600">
    <property type="entry name" value="SETD3_SETD6_MTase"/>
</dbReference>
<evidence type="ECO:0000256" key="1">
    <source>
        <dbReference type="ARBA" id="ARBA00022603"/>
    </source>
</evidence>
<reference evidence="4 5" key="1">
    <citation type="submission" date="2016-11" db="EMBL/GenBank/DDBJ databases">
        <title>The macronuclear genome of Stentor coeruleus: a giant cell with tiny introns.</title>
        <authorList>
            <person name="Slabodnick M."/>
            <person name="Ruby J.G."/>
            <person name="Reiff S.B."/>
            <person name="Swart E.C."/>
            <person name="Gosai S."/>
            <person name="Prabakaran S."/>
            <person name="Witkowska E."/>
            <person name="Larue G.E."/>
            <person name="Fisher S."/>
            <person name="Freeman R.M."/>
            <person name="Gunawardena J."/>
            <person name="Chu W."/>
            <person name="Stover N.A."/>
            <person name="Gregory B.D."/>
            <person name="Nowacki M."/>
            <person name="Derisi J."/>
            <person name="Roy S.W."/>
            <person name="Marshall W.F."/>
            <person name="Sood P."/>
        </authorList>
    </citation>
    <scope>NUCLEOTIDE SEQUENCE [LARGE SCALE GENOMIC DNA]</scope>
    <source>
        <strain evidence="4">WM001</strain>
    </source>
</reference>
<evidence type="ECO:0008006" key="6">
    <source>
        <dbReference type="Google" id="ProtNLM"/>
    </source>
</evidence>
<accession>A0A1R2CKL9</accession>
<keyword evidence="2" id="KW-0808">Transferase</keyword>
<dbReference type="AlphaFoldDB" id="A0A1R2CKL9"/>
<dbReference type="PANTHER" id="PTHR13271">
    <property type="entry name" value="UNCHARACTERIZED PUTATIVE METHYLTRANSFERASE"/>
    <property type="match status" value="1"/>
</dbReference>
<dbReference type="Gene3D" id="3.90.1420.10">
    <property type="entry name" value="Rubisco LSMT, substrate-binding domain"/>
    <property type="match status" value="1"/>
</dbReference>
<dbReference type="GO" id="GO:0016279">
    <property type="term" value="F:protein-lysine N-methyltransferase activity"/>
    <property type="evidence" value="ECO:0007669"/>
    <property type="project" value="TreeGrafter"/>
</dbReference>
<dbReference type="EMBL" id="MPUH01000123">
    <property type="protein sequence ID" value="OMJ89573.1"/>
    <property type="molecule type" value="Genomic_DNA"/>
</dbReference>